<evidence type="ECO:0008006" key="10">
    <source>
        <dbReference type="Google" id="ProtNLM"/>
    </source>
</evidence>
<dbReference type="EMBL" id="JANCYU010000023">
    <property type="protein sequence ID" value="KAK4524340.1"/>
    <property type="molecule type" value="Genomic_DNA"/>
</dbReference>
<protein>
    <recommendedName>
        <fullName evidence="10">Pre-mRNA-splicing factor SPF27</fullName>
    </recommendedName>
</protein>
<comment type="subcellular location">
    <subcellularLocation>
        <location evidence="1">Nucleus</location>
    </subcellularLocation>
</comment>
<sequence length="215" mass="25412">MEFPVQKLQEEEKETLIDTLPYVEENLLEDSETSRKVASLLEQELSQVKKKKLEEQQTQGFLANTLVGIEVQRMEDGLPSEYENPFTRYEVSHPNITKQGDLNTLEKTILQQQTSLEHDMLCLANLELLKRYGTQSWLLFINQLEKQVERYRIRLKEEKQRIDEINVRRRNLQQGAQKKLSSLDNSWKQLIQKNKQIEEACNHLKVDIERLKETS</sequence>
<evidence type="ECO:0000256" key="7">
    <source>
        <dbReference type="SAM" id="Coils"/>
    </source>
</evidence>
<keyword evidence="6" id="KW-0539">Nucleus</keyword>
<evidence type="ECO:0000256" key="1">
    <source>
        <dbReference type="ARBA" id="ARBA00004123"/>
    </source>
</evidence>
<comment type="caution">
    <text evidence="8">The sequence shown here is derived from an EMBL/GenBank/DDBJ whole genome shotgun (WGS) entry which is preliminary data.</text>
</comment>
<dbReference type="InterPro" id="IPR008409">
    <property type="entry name" value="SPF27"/>
</dbReference>
<evidence type="ECO:0000256" key="4">
    <source>
        <dbReference type="ARBA" id="ARBA00022728"/>
    </source>
</evidence>
<evidence type="ECO:0000256" key="5">
    <source>
        <dbReference type="ARBA" id="ARBA00023187"/>
    </source>
</evidence>
<organism evidence="8 9">
    <name type="scientific">Galdieria yellowstonensis</name>
    <dbReference type="NCBI Taxonomy" id="3028027"/>
    <lineage>
        <taxon>Eukaryota</taxon>
        <taxon>Rhodophyta</taxon>
        <taxon>Bangiophyceae</taxon>
        <taxon>Galdieriales</taxon>
        <taxon>Galdieriaceae</taxon>
        <taxon>Galdieria</taxon>
    </lineage>
</organism>
<accession>A0AAV9IA82</accession>
<evidence type="ECO:0000256" key="6">
    <source>
        <dbReference type="ARBA" id="ARBA00023242"/>
    </source>
</evidence>
<feature type="coiled-coil region" evidence="7">
    <location>
        <begin position="141"/>
        <end position="214"/>
    </location>
</feature>
<reference evidence="8 9" key="1">
    <citation type="submission" date="2022-07" db="EMBL/GenBank/DDBJ databases">
        <title>Genome-wide signatures of adaptation to extreme environments.</title>
        <authorList>
            <person name="Cho C.H."/>
            <person name="Yoon H.S."/>
        </authorList>
    </citation>
    <scope>NUCLEOTIDE SEQUENCE [LARGE SCALE GENOMIC DNA]</scope>
    <source>
        <strain evidence="8 9">108.79 E11</strain>
    </source>
</reference>
<evidence type="ECO:0000256" key="3">
    <source>
        <dbReference type="ARBA" id="ARBA00022664"/>
    </source>
</evidence>
<gene>
    <name evidence="8" type="ORF">GAYE_SCF03G2240</name>
</gene>
<dbReference type="GO" id="GO:0000974">
    <property type="term" value="C:Prp19 complex"/>
    <property type="evidence" value="ECO:0007669"/>
    <property type="project" value="TreeGrafter"/>
</dbReference>
<keyword evidence="7" id="KW-0175">Coiled coil</keyword>
<dbReference type="AlphaFoldDB" id="A0AAV9IA82"/>
<dbReference type="GO" id="GO:0071011">
    <property type="term" value="C:precatalytic spliceosome"/>
    <property type="evidence" value="ECO:0007669"/>
    <property type="project" value="TreeGrafter"/>
</dbReference>
<evidence type="ECO:0000256" key="2">
    <source>
        <dbReference type="ARBA" id="ARBA00010788"/>
    </source>
</evidence>
<keyword evidence="5" id="KW-0508">mRNA splicing</keyword>
<evidence type="ECO:0000313" key="8">
    <source>
        <dbReference type="EMBL" id="KAK4524340.1"/>
    </source>
</evidence>
<keyword evidence="3" id="KW-0507">mRNA processing</keyword>
<dbReference type="GO" id="GO:0008380">
    <property type="term" value="P:RNA splicing"/>
    <property type="evidence" value="ECO:0007669"/>
    <property type="project" value="UniProtKB-KW"/>
</dbReference>
<dbReference type="PANTHER" id="PTHR13296">
    <property type="entry name" value="BCAS2 PROTEIN"/>
    <property type="match status" value="1"/>
</dbReference>
<dbReference type="Proteomes" id="UP001300502">
    <property type="component" value="Unassembled WGS sequence"/>
</dbReference>
<dbReference type="GO" id="GO:0006397">
    <property type="term" value="P:mRNA processing"/>
    <property type="evidence" value="ECO:0007669"/>
    <property type="project" value="UniProtKB-KW"/>
</dbReference>
<proteinExistence type="inferred from homology"/>
<comment type="similarity">
    <text evidence="2">Belongs to the SPF27 family.</text>
</comment>
<dbReference type="PANTHER" id="PTHR13296:SF0">
    <property type="entry name" value="PRE-MRNA-SPLICING FACTOR SPF27"/>
    <property type="match status" value="1"/>
</dbReference>
<dbReference type="Pfam" id="PF05700">
    <property type="entry name" value="BCAS2"/>
    <property type="match status" value="1"/>
</dbReference>
<keyword evidence="9" id="KW-1185">Reference proteome</keyword>
<keyword evidence="4" id="KW-0747">Spliceosome</keyword>
<name>A0AAV9IA82_9RHOD</name>
<evidence type="ECO:0000313" key="9">
    <source>
        <dbReference type="Proteomes" id="UP001300502"/>
    </source>
</evidence>
<dbReference type="GO" id="GO:0071013">
    <property type="term" value="C:catalytic step 2 spliceosome"/>
    <property type="evidence" value="ECO:0007669"/>
    <property type="project" value="TreeGrafter"/>
</dbReference>